<dbReference type="EMBL" id="JAVHNQ010000008">
    <property type="protein sequence ID" value="KAK6340994.1"/>
    <property type="molecule type" value="Genomic_DNA"/>
</dbReference>
<accession>A0AAV9UIH1</accession>
<comment type="caution">
    <text evidence="2">The sequence shown here is derived from an EMBL/GenBank/DDBJ whole genome shotgun (WGS) entry which is preliminary data.</text>
</comment>
<feature type="compositionally biased region" description="Polar residues" evidence="1">
    <location>
        <begin position="16"/>
        <end position="30"/>
    </location>
</feature>
<dbReference type="AlphaFoldDB" id="A0AAV9UIH1"/>
<evidence type="ECO:0000313" key="3">
    <source>
        <dbReference type="Proteomes" id="UP001375240"/>
    </source>
</evidence>
<feature type="region of interest" description="Disordered" evidence="1">
    <location>
        <begin position="98"/>
        <end position="186"/>
    </location>
</feature>
<protein>
    <submittedName>
        <fullName evidence="2">Uncharacterized protein</fullName>
    </submittedName>
</protein>
<feature type="compositionally biased region" description="Low complexity" evidence="1">
    <location>
        <begin position="119"/>
        <end position="129"/>
    </location>
</feature>
<feature type="region of interest" description="Disordered" evidence="1">
    <location>
        <begin position="1"/>
        <end position="31"/>
    </location>
</feature>
<gene>
    <name evidence="2" type="ORF">TWF696_009306</name>
</gene>
<sequence>MSHRTRVGRSPVKSEGTPTKPSVLKPSTSPLKAKSYDEFTKKGKNMEVLVAVLLSSKKPNTFIDTSNVDWDLVAERLGLKNAKTASTRFGQVKKDLMECMSTEGASPAKNDSDGDSADDTGSPPDIDTPTPMPTPTATPTPPKTPENKVTKPKGRRGRPPKVKVVEAPAKMEETTGDTTDTEYEYE</sequence>
<evidence type="ECO:0000256" key="1">
    <source>
        <dbReference type="SAM" id="MobiDB-lite"/>
    </source>
</evidence>
<name>A0AAV9UIH1_9PEZI</name>
<proteinExistence type="predicted"/>
<keyword evidence="3" id="KW-1185">Reference proteome</keyword>
<organism evidence="2 3">
    <name type="scientific">Orbilia brochopaga</name>
    <dbReference type="NCBI Taxonomy" id="3140254"/>
    <lineage>
        <taxon>Eukaryota</taxon>
        <taxon>Fungi</taxon>
        <taxon>Dikarya</taxon>
        <taxon>Ascomycota</taxon>
        <taxon>Pezizomycotina</taxon>
        <taxon>Orbiliomycetes</taxon>
        <taxon>Orbiliales</taxon>
        <taxon>Orbiliaceae</taxon>
        <taxon>Orbilia</taxon>
    </lineage>
</organism>
<dbReference type="Proteomes" id="UP001375240">
    <property type="component" value="Unassembled WGS sequence"/>
</dbReference>
<evidence type="ECO:0000313" key="2">
    <source>
        <dbReference type="EMBL" id="KAK6340994.1"/>
    </source>
</evidence>
<feature type="compositionally biased region" description="Basic residues" evidence="1">
    <location>
        <begin position="150"/>
        <end position="161"/>
    </location>
</feature>
<feature type="compositionally biased region" description="Pro residues" evidence="1">
    <location>
        <begin position="130"/>
        <end position="144"/>
    </location>
</feature>
<reference evidence="2 3" key="1">
    <citation type="submission" date="2019-10" db="EMBL/GenBank/DDBJ databases">
        <authorList>
            <person name="Palmer J.M."/>
        </authorList>
    </citation>
    <scope>NUCLEOTIDE SEQUENCE [LARGE SCALE GENOMIC DNA]</scope>
    <source>
        <strain evidence="2 3">TWF696</strain>
    </source>
</reference>